<dbReference type="SUPFAM" id="SSF53474">
    <property type="entry name" value="alpha/beta-Hydrolases"/>
    <property type="match status" value="1"/>
</dbReference>
<dbReference type="AlphaFoldDB" id="A0A8E6B239"/>
<comment type="similarity">
    <text evidence="1">Belongs to the AB hydrolase superfamily. AB hydrolase 2 family.</text>
</comment>
<gene>
    <name evidence="4" type="ORF">KIH39_16645</name>
</gene>
<name>A0A8E6B239_9BACT</name>
<evidence type="ECO:0000256" key="2">
    <source>
        <dbReference type="ARBA" id="ARBA00022801"/>
    </source>
</evidence>
<dbReference type="InterPro" id="IPR003140">
    <property type="entry name" value="PLipase/COase/thioEstase"/>
</dbReference>
<dbReference type="Gene3D" id="3.40.50.1820">
    <property type="entry name" value="alpha/beta hydrolase"/>
    <property type="match status" value="1"/>
</dbReference>
<dbReference type="GO" id="GO:0016787">
    <property type="term" value="F:hydrolase activity"/>
    <property type="evidence" value="ECO:0007669"/>
    <property type="project" value="UniProtKB-KW"/>
</dbReference>
<evidence type="ECO:0000313" key="4">
    <source>
        <dbReference type="EMBL" id="QVL30478.1"/>
    </source>
</evidence>
<dbReference type="InterPro" id="IPR050565">
    <property type="entry name" value="LYPA1-2/EST-like"/>
</dbReference>
<evidence type="ECO:0000313" key="5">
    <source>
        <dbReference type="Proteomes" id="UP000676194"/>
    </source>
</evidence>
<accession>A0A8E6B239</accession>
<keyword evidence="2" id="KW-0378">Hydrolase</keyword>
<dbReference type="PANTHER" id="PTHR10655:SF17">
    <property type="entry name" value="LYSOPHOSPHOLIPASE-LIKE PROTEIN 1"/>
    <property type="match status" value="1"/>
</dbReference>
<dbReference type="KEGG" id="tsph:KIH39_16645"/>
<reference evidence="4" key="1">
    <citation type="submission" date="2021-05" db="EMBL/GenBank/DDBJ databases">
        <title>Complete genome sequence of the cellulolytic planctomycete Telmatocola sphagniphila SP2T and characterization of the first cellulase from planctomycetes.</title>
        <authorList>
            <person name="Rakitin A.L."/>
            <person name="Beletsky A.V."/>
            <person name="Naumoff D.G."/>
            <person name="Kulichevskaya I.S."/>
            <person name="Mardanov A.V."/>
            <person name="Ravin N.V."/>
            <person name="Dedysh S.N."/>
        </authorList>
    </citation>
    <scope>NUCLEOTIDE SEQUENCE</scope>
    <source>
        <strain evidence="4">SP2T</strain>
    </source>
</reference>
<evidence type="ECO:0000259" key="3">
    <source>
        <dbReference type="Pfam" id="PF02230"/>
    </source>
</evidence>
<keyword evidence="5" id="KW-1185">Reference proteome</keyword>
<evidence type="ECO:0000256" key="1">
    <source>
        <dbReference type="ARBA" id="ARBA00006499"/>
    </source>
</evidence>
<feature type="domain" description="Phospholipase/carboxylesterase/thioesterase" evidence="3">
    <location>
        <begin position="44"/>
        <end position="232"/>
    </location>
</feature>
<proteinExistence type="inferred from homology"/>
<dbReference type="PANTHER" id="PTHR10655">
    <property type="entry name" value="LYSOPHOSPHOLIPASE-RELATED"/>
    <property type="match status" value="1"/>
</dbReference>
<dbReference type="Proteomes" id="UP000676194">
    <property type="component" value="Chromosome"/>
</dbReference>
<dbReference type="InterPro" id="IPR029058">
    <property type="entry name" value="AB_hydrolase_fold"/>
</dbReference>
<dbReference type="RefSeq" id="WP_213494349.1">
    <property type="nucleotide sequence ID" value="NZ_CP074694.1"/>
</dbReference>
<dbReference type="EMBL" id="CP074694">
    <property type="protein sequence ID" value="QVL30478.1"/>
    <property type="molecule type" value="Genomic_DNA"/>
</dbReference>
<protein>
    <recommendedName>
        <fullName evidence="3">Phospholipase/carboxylesterase/thioesterase domain-containing protein</fullName>
    </recommendedName>
</protein>
<dbReference type="Pfam" id="PF02230">
    <property type="entry name" value="Abhydrolase_2"/>
    <property type="match status" value="1"/>
</dbReference>
<organism evidence="4 5">
    <name type="scientific">Telmatocola sphagniphila</name>
    <dbReference type="NCBI Taxonomy" id="1123043"/>
    <lineage>
        <taxon>Bacteria</taxon>
        <taxon>Pseudomonadati</taxon>
        <taxon>Planctomycetota</taxon>
        <taxon>Planctomycetia</taxon>
        <taxon>Gemmatales</taxon>
        <taxon>Gemmataceae</taxon>
    </lineage>
</organism>
<sequence length="248" mass="28407">MPRSPISLQTRPIEGFYASELTKPQVLPVRTFLPTGYEPNYPYPLIVLFHRHGGNDDQVLKIAPRLSRRNYICISLRGPKATGLREDGREGYSWGESGEFDDFIEEYMLRAVEMTRRSYHVHSERIFLAGIEEGATQAYRLGLKMPEKLAGLISLNGSLPKPVEGQPLLKYPEIRGMRTFIGHGSLNENISINDAKRDSRLLYSAGLDVSFQSYETNHKLHPHMMRDLNRWIMDNVSTELDSWIVEEV</sequence>